<feature type="region of interest" description="Disordered" evidence="1">
    <location>
        <begin position="1"/>
        <end position="27"/>
    </location>
</feature>
<dbReference type="Proteomes" id="UP001396898">
    <property type="component" value="Unassembled WGS sequence"/>
</dbReference>
<accession>A0ABR1RCY4</accession>
<proteinExistence type="predicted"/>
<dbReference type="EMBL" id="JAQQWI010000016">
    <property type="protein sequence ID" value="KAK8008088.1"/>
    <property type="molecule type" value="Genomic_DNA"/>
</dbReference>
<name>A0ABR1RCY4_9PEZI</name>
<evidence type="ECO:0008006" key="4">
    <source>
        <dbReference type="Google" id="ProtNLM"/>
    </source>
</evidence>
<dbReference type="InterPro" id="IPR036047">
    <property type="entry name" value="F-box-like_dom_sf"/>
</dbReference>
<sequence length="323" mass="37191">MAKSKNRSSRAKRKEESRNKKSRQLKVAPPCAARDNVLATPELLEIIFAFTEVRNLLVSGQSVCKLWRDVIAQSPRLQKHLFFQPEGERALGDGERRADIPATPNPLLQHAFKDFFFPGHQERSVRFTLTSLRQLPIADMKNGRMRHSAFIRAGASWRSMLVSQPPPRELVLAADRRDPSRAVIRLRGPVRMGLLYDLACHGALYDYIGVVVAWTPDPRMLVEPTWLTEPRRELDRDRSWFEYRRVPIGPVSPADGGHNVVVVGTFPRILKRQARHPSRIDWAWAKEGIMQRIRDDGTRWMFLSEEYDAEAIERRIQEAENEA</sequence>
<feature type="compositionally biased region" description="Basic residues" evidence="1">
    <location>
        <begin position="1"/>
        <end position="12"/>
    </location>
</feature>
<protein>
    <recommendedName>
        <fullName evidence="4">F-box domain-containing protein</fullName>
    </recommendedName>
</protein>
<keyword evidence="3" id="KW-1185">Reference proteome</keyword>
<evidence type="ECO:0000313" key="3">
    <source>
        <dbReference type="Proteomes" id="UP001396898"/>
    </source>
</evidence>
<evidence type="ECO:0000256" key="1">
    <source>
        <dbReference type="SAM" id="MobiDB-lite"/>
    </source>
</evidence>
<gene>
    <name evidence="2" type="ORF">PG991_010639</name>
</gene>
<organism evidence="2 3">
    <name type="scientific">Apiospora marii</name>
    <dbReference type="NCBI Taxonomy" id="335849"/>
    <lineage>
        <taxon>Eukaryota</taxon>
        <taxon>Fungi</taxon>
        <taxon>Dikarya</taxon>
        <taxon>Ascomycota</taxon>
        <taxon>Pezizomycotina</taxon>
        <taxon>Sordariomycetes</taxon>
        <taxon>Xylariomycetidae</taxon>
        <taxon>Amphisphaeriales</taxon>
        <taxon>Apiosporaceae</taxon>
        <taxon>Apiospora</taxon>
    </lineage>
</organism>
<evidence type="ECO:0000313" key="2">
    <source>
        <dbReference type="EMBL" id="KAK8008088.1"/>
    </source>
</evidence>
<reference evidence="2 3" key="1">
    <citation type="submission" date="2023-01" db="EMBL/GenBank/DDBJ databases">
        <title>Analysis of 21 Apiospora genomes using comparative genomics revels a genus with tremendous synthesis potential of carbohydrate active enzymes and secondary metabolites.</title>
        <authorList>
            <person name="Sorensen T."/>
        </authorList>
    </citation>
    <scope>NUCLEOTIDE SEQUENCE [LARGE SCALE GENOMIC DNA]</scope>
    <source>
        <strain evidence="2 3">CBS 20057</strain>
    </source>
</reference>
<comment type="caution">
    <text evidence="2">The sequence shown here is derived from an EMBL/GenBank/DDBJ whole genome shotgun (WGS) entry which is preliminary data.</text>
</comment>
<dbReference type="SUPFAM" id="SSF81383">
    <property type="entry name" value="F-box domain"/>
    <property type="match status" value="1"/>
</dbReference>